<keyword evidence="2" id="KW-0489">Methyltransferase</keyword>
<evidence type="ECO:0000313" key="3">
    <source>
        <dbReference type="Proteomes" id="UP000321248"/>
    </source>
</evidence>
<evidence type="ECO:0000313" key="2">
    <source>
        <dbReference type="EMBL" id="TXK62120.1"/>
    </source>
</evidence>
<reference evidence="2 3" key="1">
    <citation type="submission" date="2019-08" db="EMBL/GenBank/DDBJ databases">
        <authorList>
            <person name="Karlyshev A.V."/>
        </authorList>
    </citation>
    <scope>NUCLEOTIDE SEQUENCE [LARGE SCALE GENOMIC DNA]</scope>
    <source>
        <strain evidence="2 3">Alg18-2.2</strain>
    </source>
</reference>
<evidence type="ECO:0000259" key="1">
    <source>
        <dbReference type="Pfam" id="PF13649"/>
    </source>
</evidence>
<dbReference type="Gene3D" id="3.40.50.150">
    <property type="entry name" value="Vaccinia Virus protein VP39"/>
    <property type="match status" value="1"/>
</dbReference>
<dbReference type="SUPFAM" id="SSF53335">
    <property type="entry name" value="S-adenosyl-L-methionine-dependent methyltransferases"/>
    <property type="match status" value="1"/>
</dbReference>
<dbReference type="OrthoDB" id="9805585at2"/>
<keyword evidence="2" id="KW-0808">Transferase</keyword>
<proteinExistence type="predicted"/>
<feature type="domain" description="Methyltransferase" evidence="1">
    <location>
        <begin position="53"/>
        <end position="154"/>
    </location>
</feature>
<organism evidence="2 3">
    <name type="scientific">Alkalisalibacterium limincola</name>
    <dbReference type="NCBI Taxonomy" id="2699169"/>
    <lineage>
        <taxon>Bacteria</taxon>
        <taxon>Pseudomonadati</taxon>
        <taxon>Pseudomonadota</taxon>
        <taxon>Gammaproteobacteria</taxon>
        <taxon>Lysobacterales</taxon>
        <taxon>Lysobacteraceae</taxon>
        <taxon>Alkalisalibacterium</taxon>
    </lineage>
</organism>
<name>A0A5C8KQB3_9GAMM</name>
<sequence>MAFPQRPNGPMKSRWTFFRQWLKDPRSMSSISPSSLHLARRMIDQLPQDARRVVELGGGTGVFTQALLEHGIQPSDLMVVELNPALATLLAQNFPEARVVQGDARQVAALARDTGYVDEGPADAVFSGLGMLSMSRQVQREVLESAFELTREGGSFIQFTYGHTNPVSPVVLADLGLHVRRGEIAWRNLPPATVFVFNRGRSTHVRPRSIVP</sequence>
<dbReference type="Pfam" id="PF13649">
    <property type="entry name" value="Methyltransf_25"/>
    <property type="match status" value="1"/>
</dbReference>
<dbReference type="Proteomes" id="UP000321248">
    <property type="component" value="Unassembled WGS sequence"/>
</dbReference>
<comment type="caution">
    <text evidence="2">The sequence shown here is derived from an EMBL/GenBank/DDBJ whole genome shotgun (WGS) entry which is preliminary data.</text>
</comment>
<dbReference type="GO" id="GO:0032259">
    <property type="term" value="P:methylation"/>
    <property type="evidence" value="ECO:0007669"/>
    <property type="project" value="UniProtKB-KW"/>
</dbReference>
<dbReference type="GO" id="GO:0008168">
    <property type="term" value="F:methyltransferase activity"/>
    <property type="evidence" value="ECO:0007669"/>
    <property type="project" value="UniProtKB-KW"/>
</dbReference>
<dbReference type="InterPro" id="IPR041698">
    <property type="entry name" value="Methyltransf_25"/>
</dbReference>
<dbReference type="EMBL" id="VRTS01000006">
    <property type="protein sequence ID" value="TXK62120.1"/>
    <property type="molecule type" value="Genomic_DNA"/>
</dbReference>
<protein>
    <submittedName>
        <fullName evidence="2">Methyltransferase domain-containing protein</fullName>
    </submittedName>
</protein>
<dbReference type="InterPro" id="IPR029063">
    <property type="entry name" value="SAM-dependent_MTases_sf"/>
</dbReference>
<keyword evidence="3" id="KW-1185">Reference proteome</keyword>
<dbReference type="CDD" id="cd02440">
    <property type="entry name" value="AdoMet_MTases"/>
    <property type="match status" value="1"/>
</dbReference>
<accession>A0A5C8KQB3</accession>
<dbReference type="AlphaFoldDB" id="A0A5C8KQB3"/>
<gene>
    <name evidence="2" type="ORF">FU658_09765</name>
</gene>